<dbReference type="EMBL" id="JASBAN010000002">
    <property type="protein sequence ID" value="MDI2113836.1"/>
    <property type="molecule type" value="Genomic_DNA"/>
</dbReference>
<evidence type="ECO:0000256" key="3">
    <source>
        <dbReference type="HAMAP-Rule" id="MF_01671"/>
    </source>
</evidence>
<protein>
    <recommendedName>
        <fullName evidence="3">Inositol 2-dehydrogenase</fullName>
        <ecNumber evidence="3">1.1.1.18</ecNumber>
    </recommendedName>
    <alternativeName>
        <fullName evidence="3">Myo-inositol 2-dehydrogenase</fullName>
        <shortName evidence="3">MI 2-dehydrogenase</shortName>
    </alternativeName>
</protein>
<dbReference type="SUPFAM" id="SSF55347">
    <property type="entry name" value="Glyceraldehyde-3-phosphate dehydrogenase-like, C-terminal domain"/>
    <property type="match status" value="1"/>
</dbReference>
<dbReference type="PANTHER" id="PTHR43593:SF1">
    <property type="entry name" value="INOSITOL 2-DEHYDROGENASE"/>
    <property type="match status" value="1"/>
</dbReference>
<evidence type="ECO:0000256" key="1">
    <source>
        <dbReference type="ARBA" id="ARBA00023002"/>
    </source>
</evidence>
<gene>
    <name evidence="3" type="primary">iolG</name>
    <name evidence="6" type="ORF">QJV33_11205</name>
</gene>
<dbReference type="InterPro" id="IPR036291">
    <property type="entry name" value="NAD(P)-bd_dom_sf"/>
</dbReference>
<feature type="domain" description="Gfo/Idh/MocA-like oxidoreductase N-terminal" evidence="4">
    <location>
        <begin position="11"/>
        <end position="133"/>
    </location>
</feature>
<evidence type="ECO:0000313" key="6">
    <source>
        <dbReference type="EMBL" id="MDI2113836.1"/>
    </source>
</evidence>
<dbReference type="RefSeq" id="WP_281463482.1">
    <property type="nucleotide sequence ID" value="NZ_JASBAN010000002.1"/>
</dbReference>
<dbReference type="InterPro" id="IPR050424">
    <property type="entry name" value="Gfo-Idh-MocA_inositol_DH"/>
</dbReference>
<dbReference type="InterPro" id="IPR004104">
    <property type="entry name" value="Gfo/Idh/MocA-like_OxRdtase_C"/>
</dbReference>
<comment type="function">
    <text evidence="3">Involved in the oxidation of myo-inositol (MI) to 2-keto-myo-inositol (2KMI or 2-inosose).</text>
</comment>
<proteinExistence type="inferred from homology"/>
<dbReference type="InterPro" id="IPR023794">
    <property type="entry name" value="MI/DCI_dehydrogenase"/>
</dbReference>
<keyword evidence="7" id="KW-1185">Reference proteome</keyword>
<dbReference type="Proteomes" id="UP001431775">
    <property type="component" value="Unassembled WGS sequence"/>
</dbReference>
<comment type="catalytic activity">
    <reaction evidence="3">
        <text>myo-inositol + NAD(+) = scyllo-inosose + NADH + H(+)</text>
        <dbReference type="Rhea" id="RHEA:16949"/>
        <dbReference type="ChEBI" id="CHEBI:15378"/>
        <dbReference type="ChEBI" id="CHEBI:17268"/>
        <dbReference type="ChEBI" id="CHEBI:17811"/>
        <dbReference type="ChEBI" id="CHEBI:57540"/>
        <dbReference type="ChEBI" id="CHEBI:57945"/>
        <dbReference type="EC" id="1.1.1.18"/>
    </reaction>
</comment>
<comment type="caution">
    <text evidence="6">The sequence shown here is derived from an EMBL/GenBank/DDBJ whole genome shotgun (WGS) entry which is preliminary data.</text>
</comment>
<reference evidence="6" key="1">
    <citation type="submission" date="2023-05" db="EMBL/GenBank/DDBJ databases">
        <title>Whole genome sequence of Commensalibacter sp.</title>
        <authorList>
            <person name="Charoenyingcharoen P."/>
            <person name="Yukphan P."/>
        </authorList>
    </citation>
    <scope>NUCLEOTIDE SEQUENCE</scope>
    <source>
        <strain evidence="6">TBRC 10068</strain>
    </source>
</reference>
<accession>A0ABT6QAN4</accession>
<dbReference type="Gene3D" id="3.40.50.720">
    <property type="entry name" value="NAD(P)-binding Rossmann-like Domain"/>
    <property type="match status" value="1"/>
</dbReference>
<evidence type="ECO:0000259" key="4">
    <source>
        <dbReference type="Pfam" id="PF01408"/>
    </source>
</evidence>
<keyword evidence="1 3" id="KW-0560">Oxidoreductase</keyword>
<dbReference type="InterPro" id="IPR000683">
    <property type="entry name" value="Gfo/Idh/MocA-like_OxRdtase_N"/>
</dbReference>
<dbReference type="Pfam" id="PF02894">
    <property type="entry name" value="GFO_IDH_MocA_C"/>
    <property type="match status" value="1"/>
</dbReference>
<evidence type="ECO:0000256" key="2">
    <source>
        <dbReference type="ARBA" id="ARBA00023027"/>
    </source>
</evidence>
<dbReference type="PANTHER" id="PTHR43593">
    <property type="match status" value="1"/>
</dbReference>
<name>A0ABT6QAN4_9PROT</name>
<dbReference type="EC" id="1.1.1.18" evidence="3"/>
<evidence type="ECO:0000313" key="7">
    <source>
        <dbReference type="Proteomes" id="UP001431775"/>
    </source>
</evidence>
<sequence length="344" mass="38000">MNTANQQDKKLRIGVIGTGAIGVDHIRRCTHTLSGAEIVAVSDVTIDNAKKAVAPHNPNAKAYESGHDVINAEDVDAVMVTSWGPTHAEYVLSAIKVGKYVFCEKPLATTIEDCEKIMKAEQAHGHRLVQVGFMRPYDKDYRELRKKIADGVIGAPLIVHAAHRNQKVGENYVTSMAIFDTLIHELDVLRWLLDDDYVSAQVIFPRQTSHTHAKLRDPQIVLLETKSGIRIDVEIFVNCQYGYDIQCSVVGEKGIVSLPDPAAVLLRSEAKLSTPIFTDWKERFIDAYDVEVQEFIDGCKSGKIKGPSSWNGYVAAVAAEACVKAQETQAIEPISIPECPVMYK</sequence>
<dbReference type="Pfam" id="PF01408">
    <property type="entry name" value="GFO_IDH_MocA"/>
    <property type="match status" value="1"/>
</dbReference>
<organism evidence="6 7">
    <name type="scientific">Commensalibacter nepenthis</name>
    <dbReference type="NCBI Taxonomy" id="3043872"/>
    <lineage>
        <taxon>Bacteria</taxon>
        <taxon>Pseudomonadati</taxon>
        <taxon>Pseudomonadota</taxon>
        <taxon>Alphaproteobacteria</taxon>
        <taxon>Acetobacterales</taxon>
        <taxon>Acetobacteraceae</taxon>
    </lineage>
</organism>
<comment type="subunit">
    <text evidence="3">Homotetramer.</text>
</comment>
<evidence type="ECO:0000259" key="5">
    <source>
        <dbReference type="Pfam" id="PF02894"/>
    </source>
</evidence>
<dbReference type="SUPFAM" id="SSF51735">
    <property type="entry name" value="NAD(P)-binding Rossmann-fold domains"/>
    <property type="match status" value="1"/>
</dbReference>
<comment type="similarity">
    <text evidence="3">Belongs to the Gfo/Idh/MocA family.</text>
</comment>
<dbReference type="HAMAP" id="MF_01671">
    <property type="entry name" value="IolG"/>
    <property type="match status" value="1"/>
</dbReference>
<feature type="domain" description="Gfo/Idh/MocA-like oxidoreductase C-terminal" evidence="5">
    <location>
        <begin position="145"/>
        <end position="330"/>
    </location>
</feature>
<dbReference type="Gene3D" id="3.30.360.10">
    <property type="entry name" value="Dihydrodipicolinate Reductase, domain 2"/>
    <property type="match status" value="1"/>
</dbReference>
<keyword evidence="2 3" id="KW-0520">NAD</keyword>